<dbReference type="Proteomes" id="UP001500582">
    <property type="component" value="Unassembled WGS sequence"/>
</dbReference>
<evidence type="ECO:0000313" key="3">
    <source>
        <dbReference type="Proteomes" id="UP001500582"/>
    </source>
</evidence>
<evidence type="ECO:0000313" key="2">
    <source>
        <dbReference type="EMBL" id="GAA4336051.1"/>
    </source>
</evidence>
<keyword evidence="1" id="KW-1133">Transmembrane helix</keyword>
<protein>
    <recommendedName>
        <fullName evidence="4">AtpZ/AtpI family protein</fullName>
    </recommendedName>
</protein>
<evidence type="ECO:0000256" key="1">
    <source>
        <dbReference type="SAM" id="Phobius"/>
    </source>
</evidence>
<reference evidence="3" key="1">
    <citation type="journal article" date="2019" name="Int. J. Syst. Evol. Microbiol.">
        <title>The Global Catalogue of Microorganisms (GCM) 10K type strain sequencing project: providing services to taxonomists for standard genome sequencing and annotation.</title>
        <authorList>
            <consortium name="The Broad Institute Genomics Platform"/>
            <consortium name="The Broad Institute Genome Sequencing Center for Infectious Disease"/>
            <person name="Wu L."/>
            <person name="Ma J."/>
        </authorList>
    </citation>
    <scope>NUCLEOTIDE SEQUENCE [LARGE SCALE GENOMIC DNA]</scope>
    <source>
        <strain evidence="3">JCM 17705</strain>
    </source>
</reference>
<keyword evidence="1" id="KW-0812">Transmembrane</keyword>
<keyword evidence="1" id="KW-0472">Membrane</keyword>
<feature type="transmembrane region" description="Helical" evidence="1">
    <location>
        <begin position="38"/>
        <end position="59"/>
    </location>
</feature>
<keyword evidence="3" id="KW-1185">Reference proteome</keyword>
<accession>A0ABP8H9K8</accession>
<dbReference type="RefSeq" id="WP_345213396.1">
    <property type="nucleotide sequence ID" value="NZ_BAABFT010000016.1"/>
</dbReference>
<sequence length="66" mass="7175">MAQHHNEPKEDNNFYSLYYIAGLLAGLFVGAIVDRGLIYIPIGGVLGLLTAALFISKLVKGRENAK</sequence>
<proteinExistence type="predicted"/>
<feature type="transmembrane region" description="Helical" evidence="1">
    <location>
        <begin position="12"/>
        <end position="32"/>
    </location>
</feature>
<evidence type="ECO:0008006" key="4">
    <source>
        <dbReference type="Google" id="ProtNLM"/>
    </source>
</evidence>
<organism evidence="2 3">
    <name type="scientific">Mucilaginibacter gynuensis</name>
    <dbReference type="NCBI Taxonomy" id="1302236"/>
    <lineage>
        <taxon>Bacteria</taxon>
        <taxon>Pseudomonadati</taxon>
        <taxon>Bacteroidota</taxon>
        <taxon>Sphingobacteriia</taxon>
        <taxon>Sphingobacteriales</taxon>
        <taxon>Sphingobacteriaceae</taxon>
        <taxon>Mucilaginibacter</taxon>
    </lineage>
</organism>
<gene>
    <name evidence="2" type="ORF">GCM10023149_44500</name>
</gene>
<dbReference type="EMBL" id="BAABFT010000016">
    <property type="protein sequence ID" value="GAA4336051.1"/>
    <property type="molecule type" value="Genomic_DNA"/>
</dbReference>
<name>A0ABP8H9K8_9SPHI</name>
<comment type="caution">
    <text evidence="2">The sequence shown here is derived from an EMBL/GenBank/DDBJ whole genome shotgun (WGS) entry which is preliminary data.</text>
</comment>